<organism evidence="2 3">
    <name type="scientific">Calocera cornea HHB12733</name>
    <dbReference type="NCBI Taxonomy" id="1353952"/>
    <lineage>
        <taxon>Eukaryota</taxon>
        <taxon>Fungi</taxon>
        <taxon>Dikarya</taxon>
        <taxon>Basidiomycota</taxon>
        <taxon>Agaricomycotina</taxon>
        <taxon>Dacrymycetes</taxon>
        <taxon>Dacrymycetales</taxon>
        <taxon>Dacrymycetaceae</taxon>
        <taxon>Calocera</taxon>
    </lineage>
</organism>
<protein>
    <submittedName>
        <fullName evidence="2">Uncharacterized protein</fullName>
    </submittedName>
</protein>
<keyword evidence="3" id="KW-1185">Reference proteome</keyword>
<evidence type="ECO:0000313" key="2">
    <source>
        <dbReference type="EMBL" id="KZT55918.1"/>
    </source>
</evidence>
<feature type="chain" id="PRO_5007857536" evidence="1">
    <location>
        <begin position="20"/>
        <end position="185"/>
    </location>
</feature>
<proteinExistence type="predicted"/>
<dbReference type="InParanoid" id="A0A165F095"/>
<reference evidence="2 3" key="1">
    <citation type="journal article" date="2016" name="Mol. Biol. Evol.">
        <title>Comparative Genomics of Early-Diverging Mushroom-Forming Fungi Provides Insights into the Origins of Lignocellulose Decay Capabilities.</title>
        <authorList>
            <person name="Nagy L.G."/>
            <person name="Riley R."/>
            <person name="Tritt A."/>
            <person name="Adam C."/>
            <person name="Daum C."/>
            <person name="Floudas D."/>
            <person name="Sun H."/>
            <person name="Yadav J.S."/>
            <person name="Pangilinan J."/>
            <person name="Larsson K.H."/>
            <person name="Matsuura K."/>
            <person name="Barry K."/>
            <person name="Labutti K."/>
            <person name="Kuo R."/>
            <person name="Ohm R.A."/>
            <person name="Bhattacharya S.S."/>
            <person name="Shirouzu T."/>
            <person name="Yoshinaga Y."/>
            <person name="Martin F.M."/>
            <person name="Grigoriev I.V."/>
            <person name="Hibbett D.S."/>
        </authorList>
    </citation>
    <scope>NUCLEOTIDE SEQUENCE [LARGE SCALE GENOMIC DNA]</scope>
    <source>
        <strain evidence="2 3">HHB12733</strain>
    </source>
</reference>
<gene>
    <name evidence="2" type="ORF">CALCODRAFT_518429</name>
</gene>
<sequence length="185" mass="18808">MQIRSILSIMLSLASVAWALPASPQIGVGSNDLAVLTIAVGVTTTFEATASVLSTLITGPVTATTPAVETAVTNMLANIHSTTTSLAGLGSASVGLLAPEIAVAYLTLVDSYMAAISAASKVYGFIHDYGNEFDASLTGMVTQLDTAVHGVIPAIAADGAVLQGYLTSLHVFYSLNSTIFSQGAI</sequence>
<keyword evidence="1" id="KW-0732">Signal</keyword>
<dbReference type="EMBL" id="KV423986">
    <property type="protein sequence ID" value="KZT55918.1"/>
    <property type="molecule type" value="Genomic_DNA"/>
</dbReference>
<feature type="signal peptide" evidence="1">
    <location>
        <begin position="1"/>
        <end position="19"/>
    </location>
</feature>
<accession>A0A165F095</accession>
<dbReference type="AlphaFoldDB" id="A0A165F095"/>
<evidence type="ECO:0000313" key="3">
    <source>
        <dbReference type="Proteomes" id="UP000076842"/>
    </source>
</evidence>
<dbReference type="Proteomes" id="UP000076842">
    <property type="component" value="Unassembled WGS sequence"/>
</dbReference>
<name>A0A165F095_9BASI</name>
<evidence type="ECO:0000256" key="1">
    <source>
        <dbReference type="SAM" id="SignalP"/>
    </source>
</evidence>